<organism evidence="8 9">
    <name type="scientific">Luteolibacter yonseiensis</name>
    <dbReference type="NCBI Taxonomy" id="1144680"/>
    <lineage>
        <taxon>Bacteria</taxon>
        <taxon>Pseudomonadati</taxon>
        <taxon>Verrucomicrobiota</taxon>
        <taxon>Verrucomicrobiia</taxon>
        <taxon>Verrucomicrobiales</taxon>
        <taxon>Verrucomicrobiaceae</taxon>
        <taxon>Luteolibacter</taxon>
    </lineage>
</organism>
<reference evidence="8" key="1">
    <citation type="submission" date="2021-01" db="EMBL/GenBank/DDBJ databases">
        <title>Modified the classification status of verrucomicrobia.</title>
        <authorList>
            <person name="Feng X."/>
        </authorList>
    </citation>
    <scope>NUCLEOTIDE SEQUENCE</scope>
    <source>
        <strain evidence="8">JCM 18052</strain>
    </source>
</reference>
<gene>
    <name evidence="8" type="ORF">JIN84_04730</name>
</gene>
<dbReference type="Proteomes" id="UP000600139">
    <property type="component" value="Unassembled WGS sequence"/>
</dbReference>
<evidence type="ECO:0000256" key="3">
    <source>
        <dbReference type="ARBA" id="ARBA00022519"/>
    </source>
</evidence>
<dbReference type="GO" id="GO:0016746">
    <property type="term" value="F:acyltransferase activity"/>
    <property type="evidence" value="ECO:0007669"/>
    <property type="project" value="UniProtKB-KW"/>
</dbReference>
<dbReference type="GO" id="GO:0009247">
    <property type="term" value="P:glycolipid biosynthetic process"/>
    <property type="evidence" value="ECO:0007669"/>
    <property type="project" value="UniProtKB-ARBA"/>
</dbReference>
<evidence type="ECO:0000256" key="1">
    <source>
        <dbReference type="ARBA" id="ARBA00004533"/>
    </source>
</evidence>
<dbReference type="CDD" id="cd07984">
    <property type="entry name" value="LPLAT_LABLAT-like"/>
    <property type="match status" value="1"/>
</dbReference>
<evidence type="ECO:0000256" key="6">
    <source>
        <dbReference type="ARBA" id="ARBA00023315"/>
    </source>
</evidence>
<keyword evidence="2" id="KW-1003">Cell membrane</keyword>
<feature type="region of interest" description="Disordered" evidence="7">
    <location>
        <begin position="1"/>
        <end position="20"/>
    </location>
</feature>
<evidence type="ECO:0008006" key="10">
    <source>
        <dbReference type="Google" id="ProtNLM"/>
    </source>
</evidence>
<proteinExistence type="predicted"/>
<dbReference type="InterPro" id="IPR004960">
    <property type="entry name" value="LipA_acyltrans"/>
</dbReference>
<keyword evidence="5" id="KW-0472">Membrane</keyword>
<dbReference type="RefSeq" id="WP_200349855.1">
    <property type="nucleotide sequence ID" value="NZ_BAABHZ010000010.1"/>
</dbReference>
<dbReference type="PANTHER" id="PTHR30606:SF10">
    <property type="entry name" value="PHOSPHATIDYLINOSITOL MANNOSIDE ACYLTRANSFERASE"/>
    <property type="match status" value="1"/>
</dbReference>
<accession>A0A934R1V3</accession>
<dbReference type="AlphaFoldDB" id="A0A934R1V3"/>
<comment type="subcellular location">
    <subcellularLocation>
        <location evidence="1">Cell inner membrane</location>
    </subcellularLocation>
</comment>
<comment type="caution">
    <text evidence="8">The sequence shown here is derived from an EMBL/GenBank/DDBJ whole genome shotgun (WGS) entry which is preliminary data.</text>
</comment>
<dbReference type="PANTHER" id="PTHR30606">
    <property type="entry name" value="LIPID A BIOSYNTHESIS LAUROYL ACYLTRANSFERASE"/>
    <property type="match status" value="1"/>
</dbReference>
<dbReference type="GO" id="GO:0005886">
    <property type="term" value="C:plasma membrane"/>
    <property type="evidence" value="ECO:0007669"/>
    <property type="project" value="UniProtKB-SubCell"/>
</dbReference>
<name>A0A934R1V3_9BACT</name>
<keyword evidence="4" id="KW-0808">Transferase</keyword>
<evidence type="ECO:0000256" key="2">
    <source>
        <dbReference type="ARBA" id="ARBA00022475"/>
    </source>
</evidence>
<evidence type="ECO:0000256" key="7">
    <source>
        <dbReference type="SAM" id="MobiDB-lite"/>
    </source>
</evidence>
<dbReference type="Pfam" id="PF03279">
    <property type="entry name" value="Lip_A_acyltrans"/>
    <property type="match status" value="1"/>
</dbReference>
<keyword evidence="6" id="KW-0012">Acyltransferase</keyword>
<dbReference type="EMBL" id="JAENIK010000004">
    <property type="protein sequence ID" value="MBK1814907.1"/>
    <property type="molecule type" value="Genomic_DNA"/>
</dbReference>
<evidence type="ECO:0000256" key="4">
    <source>
        <dbReference type="ARBA" id="ARBA00022679"/>
    </source>
</evidence>
<sequence length="436" mass="49201">MSAASALRGGDGNSTKLEVSDESLKNHPKIWKWRLEWLGQTGFEKLAGILPGRWAFRLGEVLGGLAWYFMRERRQIVMRNLRIAFYGERDLPALRRLARDSFRRTAANLLSALHTASLPVDQVGKILSVENPELLEKALSDSRGLVFMPSHMGNWEILTRMNRMFPPGHASGAFYRPLNNPLLNERVVAQREVDGTRLFSKNDSLHNVTGFLREGSLIGILADQRVGMQGEPVRFFGRLTRASPLPSLMARRSKSAVLTMSLITDPPGRWRVIYHPVDRPLKTADCMRSLEIAMKASPVDVFWLQERWKVYINRRRTIREWLGPDPCGEGKPHRALLWLSGAPADWRLPKEWTHPDVIYEIVLAPGQARPSWSTGEEIIHTAPVTNDRRKLGKSLVAIDESHALPVDYILTAAASETLKKASDRESIPLVSLPHPS</sequence>
<protein>
    <recommendedName>
        <fullName evidence="10">Lipid A biosynthesis acyltransferase</fullName>
    </recommendedName>
</protein>
<keyword evidence="3" id="KW-0997">Cell inner membrane</keyword>
<evidence type="ECO:0000313" key="8">
    <source>
        <dbReference type="EMBL" id="MBK1814907.1"/>
    </source>
</evidence>
<keyword evidence="9" id="KW-1185">Reference proteome</keyword>
<evidence type="ECO:0000256" key="5">
    <source>
        <dbReference type="ARBA" id="ARBA00023136"/>
    </source>
</evidence>
<evidence type="ECO:0000313" key="9">
    <source>
        <dbReference type="Proteomes" id="UP000600139"/>
    </source>
</evidence>